<feature type="repeat" description="PPR" evidence="3">
    <location>
        <begin position="169"/>
        <end position="203"/>
    </location>
</feature>
<dbReference type="Proteomes" id="UP001359559">
    <property type="component" value="Unassembled WGS sequence"/>
</dbReference>
<dbReference type="InterPro" id="IPR002885">
    <property type="entry name" value="PPR_rpt"/>
</dbReference>
<keyword evidence="2" id="KW-0677">Repeat</keyword>
<comment type="caution">
    <text evidence="4">The sequence shown here is derived from an EMBL/GenBank/DDBJ whole genome shotgun (WGS) entry which is preliminary data.</text>
</comment>
<dbReference type="AlphaFoldDB" id="A0AAN9JSI4"/>
<organism evidence="4 5">
    <name type="scientific">Clitoria ternatea</name>
    <name type="common">Butterfly pea</name>
    <dbReference type="NCBI Taxonomy" id="43366"/>
    <lineage>
        <taxon>Eukaryota</taxon>
        <taxon>Viridiplantae</taxon>
        <taxon>Streptophyta</taxon>
        <taxon>Embryophyta</taxon>
        <taxon>Tracheophyta</taxon>
        <taxon>Spermatophyta</taxon>
        <taxon>Magnoliopsida</taxon>
        <taxon>eudicotyledons</taxon>
        <taxon>Gunneridae</taxon>
        <taxon>Pentapetalae</taxon>
        <taxon>rosids</taxon>
        <taxon>fabids</taxon>
        <taxon>Fabales</taxon>
        <taxon>Fabaceae</taxon>
        <taxon>Papilionoideae</taxon>
        <taxon>50 kb inversion clade</taxon>
        <taxon>NPAAA clade</taxon>
        <taxon>indigoferoid/millettioid clade</taxon>
        <taxon>Phaseoleae</taxon>
        <taxon>Clitoria</taxon>
    </lineage>
</organism>
<evidence type="ECO:0000256" key="3">
    <source>
        <dbReference type="PROSITE-ProRule" id="PRU00708"/>
    </source>
</evidence>
<dbReference type="PROSITE" id="PS51375">
    <property type="entry name" value="PPR"/>
    <property type="match status" value="4"/>
</dbReference>
<accession>A0AAN9JSI4</accession>
<reference evidence="4 5" key="1">
    <citation type="submission" date="2024-01" db="EMBL/GenBank/DDBJ databases">
        <title>The genomes of 5 underutilized Papilionoideae crops provide insights into root nodulation and disease resistance.</title>
        <authorList>
            <person name="Yuan L."/>
        </authorList>
    </citation>
    <scope>NUCLEOTIDE SEQUENCE [LARGE SCALE GENOMIC DNA]</scope>
    <source>
        <strain evidence="4">LY-2023</strain>
        <tissue evidence="4">Leaf</tissue>
    </source>
</reference>
<feature type="repeat" description="PPR" evidence="3">
    <location>
        <begin position="310"/>
        <end position="344"/>
    </location>
</feature>
<name>A0AAN9JSI4_CLITE</name>
<dbReference type="Pfam" id="PF13041">
    <property type="entry name" value="PPR_2"/>
    <property type="match status" value="2"/>
</dbReference>
<dbReference type="FunFam" id="1.25.40.10:FF:002250">
    <property type="entry name" value="Pentatricopeptide repeat-containing protein, mitochondrial"/>
    <property type="match status" value="1"/>
</dbReference>
<feature type="repeat" description="PPR" evidence="3">
    <location>
        <begin position="275"/>
        <end position="309"/>
    </location>
</feature>
<protein>
    <recommendedName>
        <fullName evidence="6">Pentatricopeptide repeat-containing protein</fullName>
    </recommendedName>
</protein>
<dbReference type="InterPro" id="IPR011990">
    <property type="entry name" value="TPR-like_helical_dom_sf"/>
</dbReference>
<feature type="repeat" description="PPR" evidence="3">
    <location>
        <begin position="240"/>
        <end position="274"/>
    </location>
</feature>
<evidence type="ECO:0000313" key="5">
    <source>
        <dbReference type="Proteomes" id="UP001359559"/>
    </source>
</evidence>
<proteinExistence type="inferred from homology"/>
<dbReference type="PANTHER" id="PTHR47939:SF9">
    <property type="entry name" value="(WILD MALAYSIAN BANANA) HYPOTHETICAL PROTEIN"/>
    <property type="match status" value="1"/>
</dbReference>
<evidence type="ECO:0008006" key="6">
    <source>
        <dbReference type="Google" id="ProtNLM"/>
    </source>
</evidence>
<dbReference type="Gene3D" id="1.25.40.10">
    <property type="entry name" value="Tetratricopeptide repeat domain"/>
    <property type="match status" value="2"/>
</dbReference>
<keyword evidence="5" id="KW-1185">Reference proteome</keyword>
<evidence type="ECO:0000313" key="4">
    <source>
        <dbReference type="EMBL" id="KAK7303286.1"/>
    </source>
</evidence>
<dbReference type="NCBIfam" id="TIGR00756">
    <property type="entry name" value="PPR"/>
    <property type="match status" value="3"/>
</dbReference>
<evidence type="ECO:0000256" key="1">
    <source>
        <dbReference type="ARBA" id="ARBA00007626"/>
    </source>
</evidence>
<evidence type="ECO:0000256" key="2">
    <source>
        <dbReference type="ARBA" id="ARBA00022737"/>
    </source>
</evidence>
<dbReference type="PANTHER" id="PTHR47939">
    <property type="entry name" value="MEMBRANE-ASSOCIATED SALT-INDUCIBLE PROTEIN-LIKE"/>
    <property type="match status" value="1"/>
</dbReference>
<sequence length="392" mass="44533">MSILSRFRHAQRHYSTVLSPNSSTPLTSKQKSQKALHLLKTETNPERILEICRAASLTPLSFMDRRAFSLAISKLSAANHFDGIRQYLDELKSRPDLANDHRFLSHAIVLYGQAKMLDHAIRTFDTDLKSPRSVKSLNSLLLASLLAKNYKEVSRIYLEFPKIYSIKPDVDTYNVVIKAFAESGSSSSLYSVLDEMDRNSVKPNTTTLNNSIEGFYRERKLEEVGKFLKLMEERYRLLPALSTYNVRIQGLCKLKRSSEAKALVEGMLSSGEKINALSYSILIRGFCVEGNTVEAMNLFREMKKKGYPPDAECYFTLVYFLCQGGDFESALKVARECMKKDWFPNFTTMKSLVNGLVGVSKVDDAKEVIKQMKEKFSEKSDMWDEVEAGLPQ</sequence>
<dbReference type="EMBL" id="JAYKXN010000003">
    <property type="protein sequence ID" value="KAK7303286.1"/>
    <property type="molecule type" value="Genomic_DNA"/>
</dbReference>
<gene>
    <name evidence="4" type="ORF">RJT34_14189</name>
</gene>
<dbReference type="InterPro" id="IPR050667">
    <property type="entry name" value="PPR-containing_protein"/>
</dbReference>
<comment type="similarity">
    <text evidence="1">Belongs to the PPR family. P subfamily.</text>
</comment>
<dbReference type="Pfam" id="PF01535">
    <property type="entry name" value="PPR"/>
    <property type="match status" value="1"/>
</dbReference>